<sequence length="307" mass="33559">MMYELRVLNGLHRGAALPLIGDHWLVGSDEQHDLLLQDPGIARRHCRLTCDGETWRLEAEDGSLFDEQGQPCDCLNALAAEQTFQLGTVQLSIMPSSAQWPAVVEPKPSGASAQSGFSESTAESQAPPAPSQPAKRPALHKRLAIAGIVVTLAGSAWALTTPGPVSPSRPATQPREPAALSAKATAEKLQIMLRERELRDAVSVNTSAEGIVLKGSLTPEQLALYKRMLERFGKQQKSEVAVLDQVKPFGRKLPFEIVQIASGKRAHVVLADNRRLFLGDEVDGLRLTKIDKDHVEFDGDEHYEVKW</sequence>
<evidence type="ECO:0000259" key="2">
    <source>
        <dbReference type="Pfam" id="PF16697"/>
    </source>
</evidence>
<evidence type="ECO:0000256" key="1">
    <source>
        <dbReference type="SAM" id="MobiDB-lite"/>
    </source>
</evidence>
<dbReference type="CDD" id="cd00060">
    <property type="entry name" value="FHA"/>
    <property type="match status" value="1"/>
</dbReference>
<dbReference type="InterPro" id="IPR032030">
    <property type="entry name" value="YscD_cytoplasmic_dom"/>
</dbReference>
<comment type="caution">
    <text evidence="4">The sequence shown here is derived from an EMBL/GenBank/DDBJ whole genome shotgun (WGS) entry which is preliminary data.</text>
</comment>
<dbReference type="Pfam" id="PF16697">
    <property type="entry name" value="Yop-YscD_cpl"/>
    <property type="match status" value="1"/>
</dbReference>
<proteinExistence type="predicted"/>
<evidence type="ECO:0000313" key="4">
    <source>
        <dbReference type="EMBL" id="MBC3950397.1"/>
    </source>
</evidence>
<feature type="region of interest" description="Disordered" evidence="1">
    <location>
        <begin position="102"/>
        <end position="137"/>
    </location>
</feature>
<protein>
    <submittedName>
        <fullName evidence="4">FHA domain-containing protein</fullName>
    </submittedName>
</protein>
<evidence type="ECO:0000313" key="5">
    <source>
        <dbReference type="Proteomes" id="UP000651852"/>
    </source>
</evidence>
<dbReference type="InterPro" id="IPR053946">
    <property type="entry name" value="YscD_ppl_3rd"/>
</dbReference>
<evidence type="ECO:0000259" key="3">
    <source>
        <dbReference type="Pfam" id="PF21934"/>
    </source>
</evidence>
<feature type="domain" description="YscD-like Bon-like" evidence="3">
    <location>
        <begin position="186"/>
        <end position="246"/>
    </location>
</feature>
<dbReference type="Gene3D" id="2.60.200.20">
    <property type="match status" value="1"/>
</dbReference>
<dbReference type="Proteomes" id="UP000651852">
    <property type="component" value="Unassembled WGS sequence"/>
</dbReference>
<dbReference type="SUPFAM" id="SSF49879">
    <property type="entry name" value="SMAD/FHA domain"/>
    <property type="match status" value="1"/>
</dbReference>
<dbReference type="InterPro" id="IPR008984">
    <property type="entry name" value="SMAD_FHA_dom_sf"/>
</dbReference>
<feature type="region of interest" description="Disordered" evidence="1">
    <location>
        <begin position="161"/>
        <end position="180"/>
    </location>
</feature>
<reference evidence="4 5" key="1">
    <citation type="submission" date="2020-08" db="EMBL/GenBank/DDBJ databases">
        <title>Putative novel bacterial strains isolated from necrotic wheat leaf tissues caused by Xanthomonas translucens.</title>
        <authorList>
            <person name="Tambong J.T."/>
        </authorList>
    </citation>
    <scope>NUCLEOTIDE SEQUENCE [LARGE SCALE GENOMIC DNA]</scope>
    <source>
        <strain evidence="4 5">DOAB 1069</strain>
    </source>
</reference>
<name>A0ABR7AZP5_9PSED</name>
<accession>A0ABR7AZP5</accession>
<dbReference type="EMBL" id="JACONW010000043">
    <property type="protein sequence ID" value="MBC3950397.1"/>
    <property type="molecule type" value="Genomic_DNA"/>
</dbReference>
<organism evidence="4 5">
    <name type="scientific">Pseudomonas folii</name>
    <dbReference type="NCBI Taxonomy" id="2762593"/>
    <lineage>
        <taxon>Bacteria</taxon>
        <taxon>Pseudomonadati</taxon>
        <taxon>Pseudomonadota</taxon>
        <taxon>Gammaproteobacteria</taxon>
        <taxon>Pseudomonadales</taxon>
        <taxon>Pseudomonadaceae</taxon>
        <taxon>Pseudomonas</taxon>
    </lineage>
</organism>
<feature type="domain" description="YscD cytoplasmic" evidence="2">
    <location>
        <begin position="6"/>
        <end position="95"/>
    </location>
</feature>
<dbReference type="RefSeq" id="WP_187521483.1">
    <property type="nucleotide sequence ID" value="NZ_JACONW010000043.1"/>
</dbReference>
<keyword evidence="5" id="KW-1185">Reference proteome</keyword>
<gene>
    <name evidence="4" type="ORF">H8S59_11530</name>
</gene>
<dbReference type="Pfam" id="PF21934">
    <property type="entry name" value="Yop-YscD_ppl_3rd"/>
    <property type="match status" value="1"/>
</dbReference>